<accession>A0A2L2STS8</accession>
<proteinExistence type="predicted"/>
<dbReference type="EMBL" id="LN649232">
    <property type="protein sequence ID" value="CEI41659.1"/>
    <property type="molecule type" value="Genomic_DNA"/>
</dbReference>
<dbReference type="Pfam" id="PF01636">
    <property type="entry name" value="APH"/>
    <property type="match status" value="1"/>
</dbReference>
<reference evidence="3" key="1">
    <citation type="submission" date="2014-10" db="EMBL/GenBank/DDBJ databases">
        <authorList>
            <person name="King R."/>
        </authorList>
    </citation>
    <scope>NUCLEOTIDE SEQUENCE [LARGE SCALE GENOMIC DNA]</scope>
    <source>
        <strain evidence="3">A3/5</strain>
    </source>
</reference>
<dbReference type="PANTHER" id="PTHR21310:SF58">
    <property type="entry name" value="AMINOGLYCOSIDE PHOSPHOTRANSFERASE DOMAIN-CONTAINING PROTEIN"/>
    <property type="match status" value="1"/>
</dbReference>
<evidence type="ECO:0000259" key="1">
    <source>
        <dbReference type="Pfam" id="PF01636"/>
    </source>
</evidence>
<dbReference type="PANTHER" id="PTHR21310">
    <property type="entry name" value="AMINOGLYCOSIDE PHOSPHOTRANSFERASE-RELATED-RELATED"/>
    <property type="match status" value="1"/>
</dbReference>
<dbReference type="InterPro" id="IPR011009">
    <property type="entry name" value="Kinase-like_dom_sf"/>
</dbReference>
<evidence type="ECO:0000313" key="3">
    <source>
        <dbReference type="Proteomes" id="UP000245910"/>
    </source>
</evidence>
<dbReference type="SUPFAM" id="SSF56112">
    <property type="entry name" value="Protein kinase-like (PK-like)"/>
    <property type="match status" value="1"/>
</dbReference>
<dbReference type="Gene3D" id="3.90.1200.10">
    <property type="match status" value="1"/>
</dbReference>
<dbReference type="InterPro" id="IPR051678">
    <property type="entry name" value="AGP_Transferase"/>
</dbReference>
<dbReference type="InterPro" id="IPR002575">
    <property type="entry name" value="Aminoglycoside_PTrfase"/>
</dbReference>
<dbReference type="AlphaFoldDB" id="A0A2L2STS8"/>
<name>A0A2L2STS8_9HYPO</name>
<keyword evidence="3" id="KW-1185">Reference proteome</keyword>
<sequence>MSDNEVDAFINELQRYLSELRAIPKQVGMDYAINNAVGGPCYDYRMIAGQDYDEAKGDLIEPFKTVDNFNKKLQTPALPGVAHKSGHKIVFTHGDLNMRNIPMHNGRVSGIVDRESAGWFPDYWE</sequence>
<organism evidence="2 3">
    <name type="scientific">Fusarium venenatum</name>
    <dbReference type="NCBI Taxonomy" id="56646"/>
    <lineage>
        <taxon>Eukaryota</taxon>
        <taxon>Fungi</taxon>
        <taxon>Dikarya</taxon>
        <taxon>Ascomycota</taxon>
        <taxon>Pezizomycotina</taxon>
        <taxon>Sordariomycetes</taxon>
        <taxon>Hypocreomycetidae</taxon>
        <taxon>Hypocreales</taxon>
        <taxon>Nectriaceae</taxon>
        <taxon>Fusarium</taxon>
    </lineage>
</organism>
<dbReference type="STRING" id="56646.A0A2L2STS8"/>
<protein>
    <recommendedName>
        <fullName evidence="1">Aminoglycoside phosphotransferase domain-containing protein</fullName>
    </recommendedName>
</protein>
<dbReference type="Proteomes" id="UP000245910">
    <property type="component" value="Chromosome IIII"/>
</dbReference>
<feature type="domain" description="Aminoglycoside phosphotransferase" evidence="1">
    <location>
        <begin position="2"/>
        <end position="119"/>
    </location>
</feature>
<evidence type="ECO:0000313" key="2">
    <source>
        <dbReference type="EMBL" id="CEI41659.1"/>
    </source>
</evidence>